<sequence length="330" mass="36844">MDPNLNAEIYRNMTSADIPPNVDRHLQFILVSDGIGAILGASNMTDRYWNGTVWYYKDHTDFNRDKATTAMKTESGVCDGACLSGTNKFVICEDSGVLQILSINEMADTHNYELQCLGYSFEHDDAITSVSAFDTNTRLVTGGMDYCIKVWDTVELYSSHTFSPAHTDTVTCVQAQPKSIDIFASTSLDHDALLWDLRQPKPASCIIKNVECGLTAAAWNPKNVHELVIGDADGRILVLDVRQSNSEPVFQNPRAFSRGVYRLLFNSARNDQFAGCCDSTEVKVFDTSHNMEVIYENKNHRDFVRGLAWDQNCLLTASWDNTVLEHAISS</sequence>
<keyword evidence="3" id="KW-0853">WD repeat</keyword>
<dbReference type="RefSeq" id="XP_015514142.1">
    <property type="nucleotide sequence ID" value="XM_015658656.2"/>
</dbReference>
<dbReference type="SUPFAM" id="SSF50978">
    <property type="entry name" value="WD40 repeat-like"/>
    <property type="match status" value="1"/>
</dbReference>
<dbReference type="Gene3D" id="2.130.10.10">
    <property type="entry name" value="YVTN repeat-like/Quinoprotein amine dehydrogenase"/>
    <property type="match status" value="1"/>
</dbReference>
<dbReference type="AlphaFoldDB" id="A0A6J0BIT7"/>
<protein>
    <submittedName>
        <fullName evidence="5">Methylosome protein 50</fullName>
    </submittedName>
</protein>
<name>A0A6J0BIT7_NEOLC</name>
<dbReference type="Pfam" id="PF00400">
    <property type="entry name" value="WD40"/>
    <property type="match status" value="3"/>
</dbReference>
<dbReference type="GO" id="GO:0034709">
    <property type="term" value="C:methylosome"/>
    <property type="evidence" value="ECO:0007669"/>
    <property type="project" value="TreeGrafter"/>
</dbReference>
<dbReference type="InParanoid" id="A0A6J0BIT7"/>
<feature type="repeat" description="WD" evidence="3">
    <location>
        <begin position="120"/>
        <end position="152"/>
    </location>
</feature>
<dbReference type="FunCoup" id="A0A6J0BIT7">
    <property type="interactions" value="354"/>
</dbReference>
<accession>A0A6J0BIT7</accession>
<dbReference type="InterPro" id="IPR036322">
    <property type="entry name" value="WD40_repeat_dom_sf"/>
</dbReference>
<dbReference type="PANTHER" id="PTHR46853">
    <property type="entry name" value="METHYLOSOME PROTEIN 50"/>
    <property type="match status" value="1"/>
</dbReference>
<dbReference type="GeneID" id="107220180"/>
<dbReference type="PROSITE" id="PS50082">
    <property type="entry name" value="WD_REPEATS_2"/>
    <property type="match status" value="2"/>
</dbReference>
<dbReference type="Proteomes" id="UP000829291">
    <property type="component" value="Chromosome 7"/>
</dbReference>
<dbReference type="PANTHER" id="PTHR46853:SF1">
    <property type="entry name" value="METHYLOSOME PROTEIN 50"/>
    <property type="match status" value="1"/>
</dbReference>
<evidence type="ECO:0000256" key="3">
    <source>
        <dbReference type="PROSITE-ProRule" id="PRU00221"/>
    </source>
</evidence>
<dbReference type="GO" id="GO:0007309">
    <property type="term" value="P:oocyte axis specification"/>
    <property type="evidence" value="ECO:0007669"/>
    <property type="project" value="TreeGrafter"/>
</dbReference>
<dbReference type="InterPro" id="IPR001680">
    <property type="entry name" value="WD40_rpt"/>
</dbReference>
<keyword evidence="4" id="KW-1185">Reference proteome</keyword>
<evidence type="ECO:0000256" key="2">
    <source>
        <dbReference type="ARBA" id="ARBA00022490"/>
    </source>
</evidence>
<evidence type="ECO:0000313" key="5">
    <source>
        <dbReference type="RefSeq" id="XP_015514142.1"/>
    </source>
</evidence>
<proteinExistence type="predicted"/>
<dbReference type="OrthoDB" id="10260946at2759"/>
<dbReference type="KEGG" id="nlo:107220180"/>
<organism evidence="5">
    <name type="scientific">Neodiprion lecontei</name>
    <name type="common">Redheaded pine sawfly</name>
    <dbReference type="NCBI Taxonomy" id="441921"/>
    <lineage>
        <taxon>Eukaryota</taxon>
        <taxon>Metazoa</taxon>
        <taxon>Ecdysozoa</taxon>
        <taxon>Arthropoda</taxon>
        <taxon>Hexapoda</taxon>
        <taxon>Insecta</taxon>
        <taxon>Pterygota</taxon>
        <taxon>Neoptera</taxon>
        <taxon>Endopterygota</taxon>
        <taxon>Hymenoptera</taxon>
        <taxon>Tenthredinoidea</taxon>
        <taxon>Diprionidae</taxon>
        <taxon>Diprioninae</taxon>
        <taxon>Neodiprion</taxon>
    </lineage>
</organism>
<dbReference type="SMART" id="SM00320">
    <property type="entry name" value="WD40"/>
    <property type="match status" value="5"/>
</dbReference>
<reference evidence="5" key="1">
    <citation type="submission" date="2025-08" db="UniProtKB">
        <authorList>
            <consortium name="RefSeq"/>
        </authorList>
    </citation>
    <scope>IDENTIFICATION</scope>
    <source>
        <tissue evidence="5">Thorax and Abdomen</tissue>
    </source>
</reference>
<evidence type="ECO:0000313" key="4">
    <source>
        <dbReference type="Proteomes" id="UP000829291"/>
    </source>
</evidence>
<dbReference type="InterPro" id="IPR015943">
    <property type="entry name" value="WD40/YVTN_repeat-like_dom_sf"/>
</dbReference>
<keyword evidence="2" id="KW-0963">Cytoplasm</keyword>
<feature type="repeat" description="WD" evidence="3">
    <location>
        <begin position="163"/>
        <end position="205"/>
    </location>
</feature>
<comment type="subcellular location">
    <subcellularLocation>
        <location evidence="1">Cytoplasm</location>
    </subcellularLocation>
</comment>
<dbReference type="InterPro" id="IPR052139">
    <property type="entry name" value="Methylosome_Comp_WDR77"/>
</dbReference>
<dbReference type="PROSITE" id="PS50294">
    <property type="entry name" value="WD_REPEATS_REGION"/>
    <property type="match status" value="1"/>
</dbReference>
<evidence type="ECO:0000256" key="1">
    <source>
        <dbReference type="ARBA" id="ARBA00004496"/>
    </source>
</evidence>
<gene>
    <name evidence="5" type="primary">LOC107220180</name>
</gene>